<evidence type="ECO:0000256" key="1">
    <source>
        <dbReference type="SAM" id="Phobius"/>
    </source>
</evidence>
<gene>
    <name evidence="2" type="ORF">FCALED_LOCUS10107</name>
</gene>
<evidence type="ECO:0000313" key="3">
    <source>
        <dbReference type="Proteomes" id="UP000789570"/>
    </source>
</evidence>
<name>A0A9N9DDW1_9GLOM</name>
<dbReference type="Proteomes" id="UP000789570">
    <property type="component" value="Unassembled WGS sequence"/>
</dbReference>
<evidence type="ECO:0000313" key="2">
    <source>
        <dbReference type="EMBL" id="CAG8631842.1"/>
    </source>
</evidence>
<proteinExistence type="predicted"/>
<organism evidence="2 3">
    <name type="scientific">Funneliformis caledonium</name>
    <dbReference type="NCBI Taxonomy" id="1117310"/>
    <lineage>
        <taxon>Eukaryota</taxon>
        <taxon>Fungi</taxon>
        <taxon>Fungi incertae sedis</taxon>
        <taxon>Mucoromycota</taxon>
        <taxon>Glomeromycotina</taxon>
        <taxon>Glomeromycetes</taxon>
        <taxon>Glomerales</taxon>
        <taxon>Glomeraceae</taxon>
        <taxon>Funneliformis</taxon>
    </lineage>
</organism>
<reference evidence="2" key="1">
    <citation type="submission" date="2021-06" db="EMBL/GenBank/DDBJ databases">
        <authorList>
            <person name="Kallberg Y."/>
            <person name="Tangrot J."/>
            <person name="Rosling A."/>
        </authorList>
    </citation>
    <scope>NUCLEOTIDE SEQUENCE</scope>
    <source>
        <strain evidence="2">UK204</strain>
    </source>
</reference>
<keyword evidence="1" id="KW-0472">Membrane</keyword>
<keyword evidence="1" id="KW-0812">Transmembrane</keyword>
<dbReference type="AlphaFoldDB" id="A0A9N9DDW1"/>
<feature type="transmembrane region" description="Helical" evidence="1">
    <location>
        <begin position="12"/>
        <end position="34"/>
    </location>
</feature>
<comment type="caution">
    <text evidence="2">The sequence shown here is derived from an EMBL/GenBank/DDBJ whole genome shotgun (WGS) entry which is preliminary data.</text>
</comment>
<keyword evidence="1" id="KW-1133">Transmembrane helix</keyword>
<dbReference type="EMBL" id="CAJVPQ010003578">
    <property type="protein sequence ID" value="CAG8631842.1"/>
    <property type="molecule type" value="Genomic_DNA"/>
</dbReference>
<protein>
    <submittedName>
        <fullName evidence="2">15970_t:CDS:1</fullName>
    </submittedName>
</protein>
<accession>A0A9N9DDW1</accession>
<keyword evidence="3" id="KW-1185">Reference proteome</keyword>
<sequence>MNAVPHYKKSVALIGSHLTLSPSALIALSLRTWLWNREIFSNILKKFKFSIV</sequence>